<dbReference type="GO" id="GO:0005524">
    <property type="term" value="F:ATP binding"/>
    <property type="evidence" value="ECO:0007669"/>
    <property type="project" value="InterPro"/>
</dbReference>
<dbReference type="GO" id="GO:0044773">
    <property type="term" value="P:mitotic DNA damage checkpoint signaling"/>
    <property type="evidence" value="ECO:0007669"/>
    <property type="project" value="TreeGrafter"/>
</dbReference>
<feature type="region of interest" description="Disordered" evidence="1">
    <location>
        <begin position="1"/>
        <end position="20"/>
    </location>
</feature>
<dbReference type="SUPFAM" id="SSF56112">
    <property type="entry name" value="Protein kinase-like (PK-like)"/>
    <property type="match status" value="1"/>
</dbReference>
<dbReference type="Proteomes" id="UP001177023">
    <property type="component" value="Unassembled WGS sequence"/>
</dbReference>
<proteinExistence type="predicted"/>
<dbReference type="Gene3D" id="3.30.200.20">
    <property type="entry name" value="Phosphorylase Kinase, domain 1"/>
    <property type="match status" value="1"/>
</dbReference>
<evidence type="ECO:0000313" key="3">
    <source>
        <dbReference type="EMBL" id="CAJ0563931.1"/>
    </source>
</evidence>
<protein>
    <recommendedName>
        <fullName evidence="2">Protein kinase domain-containing protein</fullName>
    </recommendedName>
</protein>
<dbReference type="EMBL" id="CATQJA010000764">
    <property type="protein sequence ID" value="CAJ0563931.1"/>
    <property type="molecule type" value="Genomic_DNA"/>
</dbReference>
<accession>A0AA36FQQ0</accession>
<reference evidence="3" key="1">
    <citation type="submission" date="2023-06" db="EMBL/GenBank/DDBJ databases">
        <authorList>
            <person name="Delattre M."/>
        </authorList>
    </citation>
    <scope>NUCLEOTIDE SEQUENCE</scope>
    <source>
        <strain evidence="3">AF72</strain>
    </source>
</reference>
<dbReference type="PANTHER" id="PTHR44167">
    <property type="entry name" value="OVARIAN-SPECIFIC SERINE/THREONINE-PROTEIN KINASE LOK-RELATED"/>
    <property type="match status" value="1"/>
</dbReference>
<dbReference type="CDD" id="cd00180">
    <property type="entry name" value="PKc"/>
    <property type="match status" value="1"/>
</dbReference>
<dbReference type="PROSITE" id="PS50011">
    <property type="entry name" value="PROTEIN_KINASE_DOM"/>
    <property type="match status" value="1"/>
</dbReference>
<evidence type="ECO:0000313" key="4">
    <source>
        <dbReference type="Proteomes" id="UP001177023"/>
    </source>
</evidence>
<name>A0AA36FQQ0_9BILA</name>
<comment type="caution">
    <text evidence="3">The sequence shown here is derived from an EMBL/GenBank/DDBJ whole genome shotgun (WGS) entry which is preliminary data.</text>
</comment>
<evidence type="ECO:0000259" key="2">
    <source>
        <dbReference type="PROSITE" id="PS50011"/>
    </source>
</evidence>
<keyword evidence="4" id="KW-1185">Reference proteome</keyword>
<gene>
    <name evidence="3" type="ORF">MSPICULIGERA_LOCUS2631</name>
</gene>
<dbReference type="PANTHER" id="PTHR44167:SF24">
    <property type="entry name" value="SERINE_THREONINE-PROTEIN KINASE CHK2"/>
    <property type="match status" value="1"/>
</dbReference>
<organism evidence="3 4">
    <name type="scientific">Mesorhabditis spiculigera</name>
    <dbReference type="NCBI Taxonomy" id="96644"/>
    <lineage>
        <taxon>Eukaryota</taxon>
        <taxon>Metazoa</taxon>
        <taxon>Ecdysozoa</taxon>
        <taxon>Nematoda</taxon>
        <taxon>Chromadorea</taxon>
        <taxon>Rhabditida</taxon>
        <taxon>Rhabditina</taxon>
        <taxon>Rhabditomorpha</taxon>
        <taxon>Rhabditoidea</taxon>
        <taxon>Rhabditidae</taxon>
        <taxon>Mesorhabditinae</taxon>
        <taxon>Mesorhabditis</taxon>
    </lineage>
</organism>
<dbReference type="Pfam" id="PF00069">
    <property type="entry name" value="Pkinase"/>
    <property type="match status" value="1"/>
</dbReference>
<feature type="domain" description="Protein kinase" evidence="2">
    <location>
        <begin position="52"/>
        <end position="368"/>
    </location>
</feature>
<dbReference type="InterPro" id="IPR000719">
    <property type="entry name" value="Prot_kinase_dom"/>
</dbReference>
<dbReference type="InterPro" id="IPR011009">
    <property type="entry name" value="Kinase-like_dom_sf"/>
</dbReference>
<sequence length="405" mass="46428">MQQAAAADPNRPIARECYDPDSNDPKLFRIAISGKFSPDLNDRKFRPSNLDSNYFHLIGKGSQANVIAAIKTDADPTPIPVAFFGRYDFPSDGRRDGEFKHILRELQIAQFLQHKHIVRLYEFFYDEDQNGKLEHIWLVMERASMSLAKFFDSRIGTAQPRPYSHQNLEKLFYQLLVTLNHLHTIGIIHRDFTPKNIGILMSREGFDVKLFDFGVSRFVNSEQQHTIQPRTPKAYYPPEALAGHGQYDSRLDIWCAALVMLEAFGDDANVGGTTKRFQLMTPDTAESAALASTQPLKAIEKKHEYVFGGNGTKFDELVRPKVVHWCRAATEEETTRKNEELISLLRQMLDRDPQRRPFAWKCLDHPYVKGMTSVNGRTTNAREEADEAREQLRTILKQASYNVHL</sequence>
<dbReference type="GO" id="GO:0005634">
    <property type="term" value="C:nucleus"/>
    <property type="evidence" value="ECO:0007669"/>
    <property type="project" value="TreeGrafter"/>
</dbReference>
<dbReference type="AlphaFoldDB" id="A0AA36FQQ0"/>
<dbReference type="GO" id="GO:0004674">
    <property type="term" value="F:protein serine/threonine kinase activity"/>
    <property type="evidence" value="ECO:0007669"/>
    <property type="project" value="TreeGrafter"/>
</dbReference>
<feature type="non-terminal residue" evidence="3">
    <location>
        <position position="405"/>
    </location>
</feature>
<evidence type="ECO:0000256" key="1">
    <source>
        <dbReference type="SAM" id="MobiDB-lite"/>
    </source>
</evidence>
<dbReference type="Gene3D" id="1.10.510.10">
    <property type="entry name" value="Transferase(Phosphotransferase) domain 1"/>
    <property type="match status" value="1"/>
</dbReference>